<evidence type="ECO:0000313" key="9">
    <source>
        <dbReference type="EMBL" id="SIS93557.1"/>
    </source>
</evidence>
<name>A0A1N7N590_9RHOB</name>
<keyword evidence="6 8" id="KW-1133">Transmembrane helix</keyword>
<organism evidence="9 10">
    <name type="scientific">Rhodobacter aestuarii</name>
    <dbReference type="NCBI Taxonomy" id="453582"/>
    <lineage>
        <taxon>Bacteria</taxon>
        <taxon>Pseudomonadati</taxon>
        <taxon>Pseudomonadota</taxon>
        <taxon>Alphaproteobacteria</taxon>
        <taxon>Rhodobacterales</taxon>
        <taxon>Rhodobacter group</taxon>
        <taxon>Rhodobacter</taxon>
    </lineage>
</organism>
<dbReference type="AlphaFoldDB" id="A0A1N7N590"/>
<evidence type="ECO:0000256" key="8">
    <source>
        <dbReference type="SAM" id="Phobius"/>
    </source>
</evidence>
<dbReference type="PANTHER" id="PTHR34979:SF1">
    <property type="entry name" value="INNER MEMBRANE PROTEIN YGAZ"/>
    <property type="match status" value="1"/>
</dbReference>
<keyword evidence="3" id="KW-0813">Transport</keyword>
<evidence type="ECO:0000256" key="4">
    <source>
        <dbReference type="ARBA" id="ARBA00022475"/>
    </source>
</evidence>
<dbReference type="OrthoDB" id="3579489at2"/>
<keyword evidence="4" id="KW-1003">Cell membrane</keyword>
<evidence type="ECO:0000256" key="5">
    <source>
        <dbReference type="ARBA" id="ARBA00022692"/>
    </source>
</evidence>
<feature type="transmembrane region" description="Helical" evidence="8">
    <location>
        <begin position="168"/>
        <end position="187"/>
    </location>
</feature>
<keyword evidence="10" id="KW-1185">Reference proteome</keyword>
<dbReference type="InterPro" id="IPR011606">
    <property type="entry name" value="Brnchd-chn_aa_trnsp_permease"/>
</dbReference>
<feature type="transmembrane region" description="Helical" evidence="8">
    <location>
        <begin position="137"/>
        <end position="156"/>
    </location>
</feature>
<gene>
    <name evidence="9" type="ORF">SAMN05421580_10741</name>
</gene>
<feature type="transmembrane region" description="Helical" evidence="8">
    <location>
        <begin position="48"/>
        <end position="68"/>
    </location>
</feature>
<keyword evidence="5 8" id="KW-0812">Transmembrane</keyword>
<dbReference type="GO" id="GO:0005886">
    <property type="term" value="C:plasma membrane"/>
    <property type="evidence" value="ECO:0007669"/>
    <property type="project" value="UniProtKB-SubCell"/>
</dbReference>
<evidence type="ECO:0000256" key="7">
    <source>
        <dbReference type="ARBA" id="ARBA00023136"/>
    </source>
</evidence>
<evidence type="ECO:0000256" key="3">
    <source>
        <dbReference type="ARBA" id="ARBA00022448"/>
    </source>
</evidence>
<dbReference type="Proteomes" id="UP000186221">
    <property type="component" value="Unassembled WGS sequence"/>
</dbReference>
<sequence length="244" mass="25643">MTNTPSAPAGPLSVAYWRGFRQALPFILVIAPFGLLFGVAGNEAGFDLLEVMGFSVLVIAGASQFTAVQLMNDHASTVMVILAALAVNLRMAMYSASLAPHLGAASTWQRAFVAYSMVDQAFALADADYNRAPKQSLAAKLTYYTGACTPIVPLWYSSTLVGALLGKAIPPAFALDFAVPVTFLAMIAPMLRSIPHLVAAAVSVIMALVLAFLPAGTGLIIAALLAMVAGAQTELWLTKRRALQ</sequence>
<dbReference type="PANTHER" id="PTHR34979">
    <property type="entry name" value="INNER MEMBRANE PROTEIN YGAZ"/>
    <property type="match status" value="1"/>
</dbReference>
<evidence type="ECO:0000256" key="1">
    <source>
        <dbReference type="ARBA" id="ARBA00004651"/>
    </source>
</evidence>
<dbReference type="STRING" id="453582.SAMN05421580_10741"/>
<dbReference type="Pfam" id="PF03591">
    <property type="entry name" value="AzlC"/>
    <property type="match status" value="1"/>
</dbReference>
<feature type="transmembrane region" description="Helical" evidence="8">
    <location>
        <begin position="74"/>
        <end position="92"/>
    </location>
</feature>
<dbReference type="RefSeq" id="WP_076485094.1">
    <property type="nucleotide sequence ID" value="NZ_FTOG01000007.1"/>
</dbReference>
<accession>A0A1N7N590</accession>
<feature type="transmembrane region" description="Helical" evidence="8">
    <location>
        <begin position="20"/>
        <end position="41"/>
    </location>
</feature>
<keyword evidence="7 8" id="KW-0472">Membrane</keyword>
<dbReference type="GO" id="GO:1903785">
    <property type="term" value="P:L-valine transmembrane transport"/>
    <property type="evidence" value="ECO:0007669"/>
    <property type="project" value="TreeGrafter"/>
</dbReference>
<evidence type="ECO:0000256" key="2">
    <source>
        <dbReference type="ARBA" id="ARBA00010735"/>
    </source>
</evidence>
<reference evidence="10" key="1">
    <citation type="submission" date="2017-01" db="EMBL/GenBank/DDBJ databases">
        <authorList>
            <person name="Varghese N."/>
            <person name="Submissions S."/>
        </authorList>
    </citation>
    <scope>NUCLEOTIDE SEQUENCE [LARGE SCALE GENOMIC DNA]</scope>
    <source>
        <strain evidence="10">DSM 19945</strain>
    </source>
</reference>
<protein>
    <submittedName>
        <fullName evidence="9">4-azaleucine resistance probable transporter AzlC</fullName>
    </submittedName>
</protein>
<comment type="similarity">
    <text evidence="2">Belongs to the AzlC family.</text>
</comment>
<comment type="subcellular location">
    <subcellularLocation>
        <location evidence="1">Cell membrane</location>
        <topology evidence="1">Multi-pass membrane protein</topology>
    </subcellularLocation>
</comment>
<proteinExistence type="inferred from homology"/>
<dbReference type="EMBL" id="FTOG01000007">
    <property type="protein sequence ID" value="SIS93557.1"/>
    <property type="molecule type" value="Genomic_DNA"/>
</dbReference>
<evidence type="ECO:0000313" key="10">
    <source>
        <dbReference type="Proteomes" id="UP000186221"/>
    </source>
</evidence>
<evidence type="ECO:0000256" key="6">
    <source>
        <dbReference type="ARBA" id="ARBA00022989"/>
    </source>
</evidence>